<dbReference type="SUPFAM" id="SSF81383">
    <property type="entry name" value="F-box domain"/>
    <property type="match status" value="1"/>
</dbReference>
<evidence type="ECO:0000313" key="2">
    <source>
        <dbReference type="EMBL" id="CAD5112556.1"/>
    </source>
</evidence>
<dbReference type="AlphaFoldDB" id="A0A7I8VAE1"/>
<evidence type="ECO:0000313" key="3">
    <source>
        <dbReference type="Proteomes" id="UP000549394"/>
    </source>
</evidence>
<dbReference type="PROSITE" id="PS50181">
    <property type="entry name" value="FBOX"/>
    <property type="match status" value="1"/>
</dbReference>
<feature type="domain" description="F-box" evidence="1">
    <location>
        <begin position="1"/>
        <end position="43"/>
    </location>
</feature>
<sequence length="430" mass="50732">MLIELPDTVLREVIRMLPWEDRLSMTRVCSTLRRKKNSFWQDKNLECVDHWPVFRLYGNDVMNLRRSLECSIPTFVLHYGQTYWFRKNLRVGQFTFDCYSKFMTTIKLMLESFYDEKSYNFDNENLRDLYIVCNFSGFKQKMHTKILPEFLNEKTKLHLTLIQNIGLQLNLILCYRMNLTSLCYIDFSQTIPELLELLCSCKNLTTLILNVVQDNLHLIMNMESLKKIILVNNDTTTTLQSTEYITIDWYKIHHHFKNSLSIHMNIKERSFSKEIFPHMPLKSLVLDSLCNQISAEDYMYITKIYGESLTTFAHVSFRWSYQPLMDNYENGLIELAANCKRLKTIVFGLHFEMDLLKPIAEGLRKHTEKPLLIVNRQKCHSKKGKKATEQDLEVIEASISLSFSYRWALIPDELFLCKALKALGYVLPQV</sequence>
<dbReference type="EMBL" id="CAJFCJ010000002">
    <property type="protein sequence ID" value="CAD5112556.1"/>
    <property type="molecule type" value="Genomic_DNA"/>
</dbReference>
<reference evidence="2 3" key="1">
    <citation type="submission" date="2020-08" db="EMBL/GenBank/DDBJ databases">
        <authorList>
            <person name="Hejnol A."/>
        </authorList>
    </citation>
    <scope>NUCLEOTIDE SEQUENCE [LARGE SCALE GENOMIC DNA]</scope>
</reference>
<gene>
    <name evidence="2" type="ORF">DGYR_LOCUS1678</name>
</gene>
<proteinExistence type="predicted"/>
<dbReference type="InterPro" id="IPR036047">
    <property type="entry name" value="F-box-like_dom_sf"/>
</dbReference>
<evidence type="ECO:0000259" key="1">
    <source>
        <dbReference type="PROSITE" id="PS50181"/>
    </source>
</evidence>
<organism evidence="2 3">
    <name type="scientific">Dimorphilus gyrociliatus</name>
    <dbReference type="NCBI Taxonomy" id="2664684"/>
    <lineage>
        <taxon>Eukaryota</taxon>
        <taxon>Metazoa</taxon>
        <taxon>Spiralia</taxon>
        <taxon>Lophotrochozoa</taxon>
        <taxon>Annelida</taxon>
        <taxon>Polychaeta</taxon>
        <taxon>Polychaeta incertae sedis</taxon>
        <taxon>Dinophilidae</taxon>
        <taxon>Dimorphilus</taxon>
    </lineage>
</organism>
<accession>A0A7I8VAE1</accession>
<protein>
    <recommendedName>
        <fullName evidence="1">F-box domain-containing protein</fullName>
    </recommendedName>
</protein>
<dbReference type="Proteomes" id="UP000549394">
    <property type="component" value="Unassembled WGS sequence"/>
</dbReference>
<name>A0A7I8VAE1_9ANNE</name>
<keyword evidence="3" id="KW-1185">Reference proteome</keyword>
<comment type="caution">
    <text evidence="2">The sequence shown here is derived from an EMBL/GenBank/DDBJ whole genome shotgun (WGS) entry which is preliminary data.</text>
</comment>
<dbReference type="InterPro" id="IPR001810">
    <property type="entry name" value="F-box_dom"/>
</dbReference>